<evidence type="ECO:0000313" key="3">
    <source>
        <dbReference type="Proteomes" id="UP001369248"/>
    </source>
</evidence>
<protein>
    <submittedName>
        <fullName evidence="2">Uncharacterized protein</fullName>
    </submittedName>
</protein>
<keyword evidence="1" id="KW-0472">Membrane</keyword>
<evidence type="ECO:0000313" key="2">
    <source>
        <dbReference type="EMBL" id="WWR36443.1"/>
    </source>
</evidence>
<keyword evidence="1" id="KW-0812">Transmembrane</keyword>
<feature type="transmembrane region" description="Helical" evidence="1">
    <location>
        <begin position="126"/>
        <end position="144"/>
    </location>
</feature>
<accession>A0ABZ2H3C5</accession>
<keyword evidence="1" id="KW-1133">Transmembrane helix</keyword>
<evidence type="ECO:0000256" key="1">
    <source>
        <dbReference type="SAM" id="Phobius"/>
    </source>
</evidence>
<feature type="transmembrane region" description="Helical" evidence="1">
    <location>
        <begin position="87"/>
        <end position="106"/>
    </location>
</feature>
<feature type="transmembrane region" description="Helical" evidence="1">
    <location>
        <begin position="156"/>
        <end position="174"/>
    </location>
</feature>
<keyword evidence="3" id="KW-1185">Reference proteome</keyword>
<organism evidence="2 3">
    <name type="scientific">Pseudomonas bubulae</name>
    <dbReference type="NCBI Taxonomy" id="2316085"/>
    <lineage>
        <taxon>Bacteria</taxon>
        <taxon>Pseudomonadati</taxon>
        <taxon>Pseudomonadota</taxon>
        <taxon>Gammaproteobacteria</taxon>
        <taxon>Pseudomonadales</taxon>
        <taxon>Pseudomonadaceae</taxon>
        <taxon>Pseudomonas</taxon>
    </lineage>
</organism>
<proteinExistence type="predicted"/>
<sequence>MNFRRTNDSAIGYSILLVFLEVIEEYAKAPVFYDHRITDKSCNGYGVFSKTCLYKTTQLKVTEILTMKLVAIQSRLCKGQYSFAKTYFGWGLLGTVALSVSIFWLLGPIFFQQDHGRGDRAISVTFRIWSFVTTFYMIGVCIGLNHIRKRDDRRLLNLYIIMLIVCTALLFLSSLAAAPVYWFSYGVTAFIAYKIRTNQNLRESSKS</sequence>
<dbReference type="Proteomes" id="UP001369248">
    <property type="component" value="Chromosome"/>
</dbReference>
<name>A0ABZ2H3C5_9PSED</name>
<gene>
    <name evidence="2" type="ORF">V6B39_15735</name>
</gene>
<dbReference type="EMBL" id="CP146072">
    <property type="protein sequence ID" value="WWR36443.1"/>
    <property type="molecule type" value="Genomic_DNA"/>
</dbReference>
<reference evidence="3" key="1">
    <citation type="submission" date="2024-02" db="EMBL/GenBank/DDBJ databases">
        <title>Exploring bacterial hosts of class 1 integrons in salad vegetable microbiomes with epicPCR.</title>
        <authorList>
            <person name="Qi Q."/>
            <person name="Ghaly T.M."/>
            <person name="Gillings M.R."/>
            <person name="Tetu S.G."/>
        </authorList>
    </citation>
    <scope>NUCLEOTIDE SEQUENCE [LARGE SCALE GENOMIC DNA]</scope>
    <source>
        <strain evidence="3">S2-2023-2</strain>
    </source>
</reference>
<dbReference type="RefSeq" id="WP_198821527.1">
    <property type="nucleotide sequence ID" value="NZ_CP146072.1"/>
</dbReference>